<keyword evidence="2" id="KW-1185">Reference proteome</keyword>
<dbReference type="Proteomes" id="UP001176468">
    <property type="component" value="Unassembled WGS sequence"/>
</dbReference>
<comment type="caution">
    <text evidence="1">The sequence shown here is derived from an EMBL/GenBank/DDBJ whole genome shotgun (WGS) entry which is preliminary data.</text>
</comment>
<proteinExistence type="predicted"/>
<organism evidence="1 2">
    <name type="scientific">Sphingomonas immobilis</name>
    <dbReference type="NCBI Taxonomy" id="3063997"/>
    <lineage>
        <taxon>Bacteria</taxon>
        <taxon>Pseudomonadati</taxon>
        <taxon>Pseudomonadota</taxon>
        <taxon>Alphaproteobacteria</taxon>
        <taxon>Sphingomonadales</taxon>
        <taxon>Sphingomonadaceae</taxon>
        <taxon>Sphingomonas</taxon>
    </lineage>
</organism>
<evidence type="ECO:0000313" key="1">
    <source>
        <dbReference type="EMBL" id="MDO7843642.1"/>
    </source>
</evidence>
<dbReference type="EMBL" id="JAUQSZ010000010">
    <property type="protein sequence ID" value="MDO7843642.1"/>
    <property type="molecule type" value="Genomic_DNA"/>
</dbReference>
<protein>
    <submittedName>
        <fullName evidence="1">Uncharacterized protein</fullName>
    </submittedName>
</protein>
<accession>A0ABT9A1D6</accession>
<evidence type="ECO:0000313" key="2">
    <source>
        <dbReference type="Proteomes" id="UP001176468"/>
    </source>
</evidence>
<name>A0ABT9A1D6_9SPHN</name>
<gene>
    <name evidence="1" type="ORF">Q5H94_15010</name>
</gene>
<sequence>MASPVATTPLYEALLLGAVRARAAAREARQPIQVALSQLPALGGAKILSPVLDSLVRFYEAALGRRMTIGSDAAASGDESLLLDLVGCRTTCAEGLECSAAAGAGLDCALCSTRVMLMMSAE</sequence>
<reference evidence="1" key="1">
    <citation type="submission" date="2023-07" db="EMBL/GenBank/DDBJ databases">
        <authorList>
            <person name="Kim M.K."/>
        </authorList>
    </citation>
    <scope>NUCLEOTIDE SEQUENCE</scope>
    <source>
        <strain evidence="1">CA1-15</strain>
    </source>
</reference>